<keyword evidence="8" id="KW-1185">Reference proteome</keyword>
<feature type="compositionally biased region" description="Polar residues" evidence="5">
    <location>
        <begin position="153"/>
        <end position="167"/>
    </location>
</feature>
<dbReference type="PROSITE" id="PS50048">
    <property type="entry name" value="ZN2_CY6_FUNGAL_2"/>
    <property type="match status" value="1"/>
</dbReference>
<keyword evidence="3" id="KW-0804">Transcription</keyword>
<feature type="region of interest" description="Disordered" evidence="5">
    <location>
        <begin position="58"/>
        <end position="123"/>
    </location>
</feature>
<evidence type="ECO:0000256" key="5">
    <source>
        <dbReference type="SAM" id="MobiDB-lite"/>
    </source>
</evidence>
<dbReference type="EMBL" id="KV878338">
    <property type="protein sequence ID" value="OJJ49496.1"/>
    <property type="molecule type" value="Genomic_DNA"/>
</dbReference>
<proteinExistence type="predicted"/>
<dbReference type="PANTHER" id="PTHR37534">
    <property type="entry name" value="TRANSCRIPTIONAL ACTIVATOR PROTEIN UGA3"/>
    <property type="match status" value="1"/>
</dbReference>
<protein>
    <recommendedName>
        <fullName evidence="6">Zn(2)-C6 fungal-type domain-containing protein</fullName>
    </recommendedName>
</protein>
<accession>A0A1L9SQV3</accession>
<dbReference type="Proteomes" id="UP000184188">
    <property type="component" value="Unassembled WGS sequence"/>
</dbReference>
<evidence type="ECO:0000256" key="3">
    <source>
        <dbReference type="ARBA" id="ARBA00023163"/>
    </source>
</evidence>
<dbReference type="Pfam" id="PF00172">
    <property type="entry name" value="Zn_clus"/>
    <property type="match status" value="1"/>
</dbReference>
<gene>
    <name evidence="7" type="ORF">ASPZODRAFT_112512</name>
</gene>
<dbReference type="PANTHER" id="PTHR37534:SF18">
    <property type="entry name" value="ZN(II)2CYS6 TRANSCRIPTION FACTOR (EUROFUNG)"/>
    <property type="match status" value="1"/>
</dbReference>
<keyword evidence="4" id="KW-0539">Nucleus</keyword>
<evidence type="ECO:0000313" key="8">
    <source>
        <dbReference type="Proteomes" id="UP000184188"/>
    </source>
</evidence>
<keyword evidence="1" id="KW-0805">Transcription regulation</keyword>
<dbReference type="GO" id="GO:0045944">
    <property type="term" value="P:positive regulation of transcription by RNA polymerase II"/>
    <property type="evidence" value="ECO:0007669"/>
    <property type="project" value="TreeGrafter"/>
</dbReference>
<organism evidence="7 8">
    <name type="scientific">Penicilliopsis zonata CBS 506.65</name>
    <dbReference type="NCBI Taxonomy" id="1073090"/>
    <lineage>
        <taxon>Eukaryota</taxon>
        <taxon>Fungi</taxon>
        <taxon>Dikarya</taxon>
        <taxon>Ascomycota</taxon>
        <taxon>Pezizomycotina</taxon>
        <taxon>Eurotiomycetes</taxon>
        <taxon>Eurotiomycetidae</taxon>
        <taxon>Eurotiales</taxon>
        <taxon>Aspergillaceae</taxon>
        <taxon>Penicilliopsis</taxon>
    </lineage>
</organism>
<keyword evidence="2" id="KW-0238">DNA-binding</keyword>
<feature type="compositionally biased region" description="Low complexity" evidence="5">
    <location>
        <begin position="97"/>
        <end position="108"/>
    </location>
</feature>
<dbReference type="SUPFAM" id="SSF57701">
    <property type="entry name" value="Zn2/Cys6 DNA-binding domain"/>
    <property type="match status" value="1"/>
</dbReference>
<dbReference type="RefSeq" id="XP_022584006.1">
    <property type="nucleotide sequence ID" value="XM_022721042.1"/>
</dbReference>
<dbReference type="AlphaFoldDB" id="A0A1L9SQV3"/>
<feature type="domain" description="Zn(2)-C6 fungal-type" evidence="6">
    <location>
        <begin position="9"/>
        <end position="37"/>
    </location>
</feature>
<dbReference type="GO" id="GO:0008270">
    <property type="term" value="F:zinc ion binding"/>
    <property type="evidence" value="ECO:0007669"/>
    <property type="project" value="InterPro"/>
</dbReference>
<evidence type="ECO:0000256" key="4">
    <source>
        <dbReference type="ARBA" id="ARBA00023242"/>
    </source>
</evidence>
<sequence length="703" mass="77856">MPGVPSNKACERCKRRHMKCDEGRPGCQRCATAGVECPGYVQTRKFIDQGASVRRRYAPYESGHSSSTGSSKEKTPPQHGIITFDQRPLPESHSIEGATSGSIATTATQPSPPIASGDVKKPSENTQIRFESSRQRHQLYQANIIGVGDRGSSVPSPATNSPTSINDATEVYNGPGSSFLVSTDHRPQASRVPSSGAASQRTEEEEFQDIFAKLATGKEHEIAFLVRHFSETIGSWLDLSDATKFFSVCVPIRAINSSYLRYAIAAIAAKHIGRIGGKRLADNRGFLRSRPATMEIYPNAAQVDWLFKATNYQFLAVSHMNRDISGAYDLVSSSAVLESPIETLSQWLHRQITHPTTPLPSPDSPAAAVLSKRTEDLLATVTILTFYRLLDTRLVDWQSQLVGIRPLCEALLQMQHTFTSSTCPRFSPGIRAAFWALARQDYLASYPTRRPTHLDPGNLALWRAAGIPLDDVGDLHLSQSETLDSTREDLAANGLTWLLSKVINFLAQYKQSQLAQWTAPTPTNPATHDAPTTTTWLKLCFDFQTWLEDLPETFRPSIRIEKPRNIAKSPDTSHLPFPEIFYGHPTCAAAMQHYHFGRIALLLNRPPDVVSDPSTAFHRLQGYREVTKEVDYRSREICGIALGRPPAAVQIYILPLLLAIGQCLETPDEHEIIVELLRGIQAESGWETESTVTQLEELWSCIS</sequence>
<evidence type="ECO:0000259" key="6">
    <source>
        <dbReference type="PROSITE" id="PS50048"/>
    </source>
</evidence>
<dbReference type="InterPro" id="IPR036864">
    <property type="entry name" value="Zn2-C6_fun-type_DNA-bd_sf"/>
</dbReference>
<dbReference type="Gene3D" id="4.10.240.10">
    <property type="entry name" value="Zn(2)-C6 fungal-type DNA-binding domain"/>
    <property type="match status" value="1"/>
</dbReference>
<dbReference type="STRING" id="1073090.A0A1L9SQV3"/>
<feature type="compositionally biased region" description="Low complexity" evidence="5">
    <location>
        <begin position="61"/>
        <end position="70"/>
    </location>
</feature>
<name>A0A1L9SQV3_9EURO</name>
<evidence type="ECO:0000256" key="2">
    <source>
        <dbReference type="ARBA" id="ARBA00023125"/>
    </source>
</evidence>
<dbReference type="SMART" id="SM00066">
    <property type="entry name" value="GAL4"/>
    <property type="match status" value="1"/>
</dbReference>
<dbReference type="GeneID" id="34607507"/>
<dbReference type="OrthoDB" id="5418899at2759"/>
<dbReference type="CDD" id="cd00067">
    <property type="entry name" value="GAL4"/>
    <property type="match status" value="1"/>
</dbReference>
<feature type="region of interest" description="Disordered" evidence="5">
    <location>
        <begin position="182"/>
        <end position="203"/>
    </location>
</feature>
<dbReference type="VEuPathDB" id="FungiDB:ASPZODRAFT_112512"/>
<evidence type="ECO:0000313" key="7">
    <source>
        <dbReference type="EMBL" id="OJJ49496.1"/>
    </source>
</evidence>
<feature type="compositionally biased region" description="Polar residues" evidence="5">
    <location>
        <begin position="191"/>
        <end position="200"/>
    </location>
</feature>
<dbReference type="GO" id="GO:0000981">
    <property type="term" value="F:DNA-binding transcription factor activity, RNA polymerase II-specific"/>
    <property type="evidence" value="ECO:0007669"/>
    <property type="project" value="InterPro"/>
</dbReference>
<dbReference type="PROSITE" id="PS00463">
    <property type="entry name" value="ZN2_CY6_FUNGAL_1"/>
    <property type="match status" value="1"/>
</dbReference>
<dbReference type="GO" id="GO:0005634">
    <property type="term" value="C:nucleus"/>
    <property type="evidence" value="ECO:0007669"/>
    <property type="project" value="TreeGrafter"/>
</dbReference>
<feature type="region of interest" description="Disordered" evidence="5">
    <location>
        <begin position="147"/>
        <end position="168"/>
    </location>
</feature>
<dbReference type="GO" id="GO:0000976">
    <property type="term" value="F:transcription cis-regulatory region binding"/>
    <property type="evidence" value="ECO:0007669"/>
    <property type="project" value="TreeGrafter"/>
</dbReference>
<reference evidence="8" key="1">
    <citation type="journal article" date="2017" name="Genome Biol.">
        <title>Comparative genomics reveals high biological diversity and specific adaptations in the industrially and medically important fungal genus Aspergillus.</title>
        <authorList>
            <person name="de Vries R.P."/>
            <person name="Riley R."/>
            <person name="Wiebenga A."/>
            <person name="Aguilar-Osorio G."/>
            <person name="Amillis S."/>
            <person name="Uchima C.A."/>
            <person name="Anderluh G."/>
            <person name="Asadollahi M."/>
            <person name="Askin M."/>
            <person name="Barry K."/>
            <person name="Battaglia E."/>
            <person name="Bayram O."/>
            <person name="Benocci T."/>
            <person name="Braus-Stromeyer S.A."/>
            <person name="Caldana C."/>
            <person name="Canovas D."/>
            <person name="Cerqueira G.C."/>
            <person name="Chen F."/>
            <person name="Chen W."/>
            <person name="Choi C."/>
            <person name="Clum A."/>
            <person name="Dos Santos R.A."/>
            <person name="Damasio A.R."/>
            <person name="Diallinas G."/>
            <person name="Emri T."/>
            <person name="Fekete E."/>
            <person name="Flipphi M."/>
            <person name="Freyberg S."/>
            <person name="Gallo A."/>
            <person name="Gournas C."/>
            <person name="Habgood R."/>
            <person name="Hainaut M."/>
            <person name="Harispe M.L."/>
            <person name="Henrissat B."/>
            <person name="Hilden K.S."/>
            <person name="Hope R."/>
            <person name="Hossain A."/>
            <person name="Karabika E."/>
            <person name="Karaffa L."/>
            <person name="Karanyi Z."/>
            <person name="Krasevec N."/>
            <person name="Kuo A."/>
            <person name="Kusch H."/>
            <person name="LaButti K."/>
            <person name="Lagendijk E.L."/>
            <person name="Lapidus A."/>
            <person name="Levasseur A."/>
            <person name="Lindquist E."/>
            <person name="Lipzen A."/>
            <person name="Logrieco A.F."/>
            <person name="MacCabe A."/>
            <person name="Maekelae M.R."/>
            <person name="Malavazi I."/>
            <person name="Melin P."/>
            <person name="Meyer V."/>
            <person name="Mielnichuk N."/>
            <person name="Miskei M."/>
            <person name="Molnar A.P."/>
            <person name="Mule G."/>
            <person name="Ngan C.Y."/>
            <person name="Orejas M."/>
            <person name="Orosz E."/>
            <person name="Ouedraogo J.P."/>
            <person name="Overkamp K.M."/>
            <person name="Park H.-S."/>
            <person name="Perrone G."/>
            <person name="Piumi F."/>
            <person name="Punt P.J."/>
            <person name="Ram A.F."/>
            <person name="Ramon A."/>
            <person name="Rauscher S."/>
            <person name="Record E."/>
            <person name="Riano-Pachon D.M."/>
            <person name="Robert V."/>
            <person name="Roehrig J."/>
            <person name="Ruller R."/>
            <person name="Salamov A."/>
            <person name="Salih N.S."/>
            <person name="Samson R.A."/>
            <person name="Sandor E."/>
            <person name="Sanguinetti M."/>
            <person name="Schuetze T."/>
            <person name="Sepcic K."/>
            <person name="Shelest E."/>
            <person name="Sherlock G."/>
            <person name="Sophianopoulou V."/>
            <person name="Squina F.M."/>
            <person name="Sun H."/>
            <person name="Susca A."/>
            <person name="Todd R.B."/>
            <person name="Tsang A."/>
            <person name="Unkles S.E."/>
            <person name="van de Wiele N."/>
            <person name="van Rossen-Uffink D."/>
            <person name="Oliveira J.V."/>
            <person name="Vesth T.C."/>
            <person name="Visser J."/>
            <person name="Yu J.-H."/>
            <person name="Zhou M."/>
            <person name="Andersen M.R."/>
            <person name="Archer D.B."/>
            <person name="Baker S.E."/>
            <person name="Benoit I."/>
            <person name="Brakhage A.A."/>
            <person name="Braus G.H."/>
            <person name="Fischer R."/>
            <person name="Frisvad J.C."/>
            <person name="Goldman G.H."/>
            <person name="Houbraken J."/>
            <person name="Oakley B."/>
            <person name="Pocsi I."/>
            <person name="Scazzocchio C."/>
            <person name="Seiboth B."/>
            <person name="vanKuyk P.A."/>
            <person name="Wortman J."/>
            <person name="Dyer P.S."/>
            <person name="Grigoriev I.V."/>
        </authorList>
    </citation>
    <scope>NUCLEOTIDE SEQUENCE [LARGE SCALE GENOMIC DNA]</scope>
    <source>
        <strain evidence="8">CBS 506.65</strain>
    </source>
</reference>
<dbReference type="InterPro" id="IPR001138">
    <property type="entry name" value="Zn2Cys6_DnaBD"/>
</dbReference>
<evidence type="ECO:0000256" key="1">
    <source>
        <dbReference type="ARBA" id="ARBA00023015"/>
    </source>
</evidence>